<sequence length="93" mass="10199">MFDTWLLCVLVMEKSADGGIGKTTKQNNKTNHQYSTGYARTGSSSLTQGYAPFMSNGGHDSSFSCLSRTFAVFYLGTSLRDGQREWDKKRGGG</sequence>
<protein>
    <submittedName>
        <fullName evidence="1">Uncharacterized protein</fullName>
    </submittedName>
</protein>
<accession>E0SN10</accession>
<dbReference type="AlphaFoldDB" id="E0SN10"/>
<name>E0SN10_DICD3</name>
<reference evidence="1 2" key="1">
    <citation type="journal article" date="2011" name="J. Bacteriol.">
        <title>Genome sequence of the plant-pathogenic bacterium Dickeya dadantii 3937.</title>
        <authorList>
            <person name="Glasner J.D."/>
            <person name="Yang C.H."/>
            <person name="Reverchon S."/>
            <person name="Hugouvieux-Cotte-Pattat N."/>
            <person name="Condemine G."/>
            <person name="Bohin J.P."/>
            <person name="Van Gijsegem F."/>
            <person name="Yang S."/>
            <person name="Franza T."/>
            <person name="Expert D."/>
            <person name="Plunkett G. III"/>
            <person name="San Francisco M.J."/>
            <person name="Charkowski A.O."/>
            <person name="Py B."/>
            <person name="Bell K."/>
            <person name="Rauscher L."/>
            <person name="Rodriguez-Palenzuela P."/>
            <person name="Toussaint A."/>
            <person name="Holeva M.C."/>
            <person name="He S.Y."/>
            <person name="Douet V."/>
            <person name="Boccara M."/>
            <person name="Blanco C."/>
            <person name="Toth I."/>
            <person name="Anderson B.D."/>
            <person name="Biehl B.S."/>
            <person name="Mau B."/>
            <person name="Flynn S.M."/>
            <person name="Barras F."/>
            <person name="Lindeberg M."/>
            <person name="Birch P.R."/>
            <person name="Tsuyumu S."/>
            <person name="Shi X."/>
            <person name="Hibbing M."/>
            <person name="Yap M.N."/>
            <person name="Carpentier M."/>
            <person name="Dassa E."/>
            <person name="Umehara M."/>
            <person name="Kim J.F."/>
            <person name="Rusch M."/>
            <person name="Soni P."/>
            <person name="Mayhew G.F."/>
            <person name="Fouts D.E."/>
            <person name="Gill S.R."/>
            <person name="Blattner F.R."/>
            <person name="Keen N.T."/>
            <person name="Perna N.T."/>
        </authorList>
    </citation>
    <scope>NUCLEOTIDE SEQUENCE [LARGE SCALE GENOMIC DNA]</scope>
    <source>
        <strain evidence="1 2">3937</strain>
    </source>
</reference>
<keyword evidence="2" id="KW-1185">Reference proteome</keyword>
<evidence type="ECO:0000313" key="2">
    <source>
        <dbReference type="Proteomes" id="UP000006859"/>
    </source>
</evidence>
<proteinExistence type="predicted"/>
<gene>
    <name evidence="1" type="ordered locus">Dda3937_01693</name>
</gene>
<dbReference type="EMBL" id="CP002038">
    <property type="protein sequence ID" value="ADM99456.1"/>
    <property type="molecule type" value="Genomic_DNA"/>
</dbReference>
<dbReference type="Proteomes" id="UP000006859">
    <property type="component" value="Chromosome"/>
</dbReference>
<dbReference type="eggNOG" id="ENOG5030MU2">
    <property type="taxonomic scope" value="Bacteria"/>
</dbReference>
<organism evidence="1 2">
    <name type="scientific">Dickeya dadantii (strain 3937)</name>
    <name type="common">Erwinia chrysanthemi (strain 3937)</name>
    <dbReference type="NCBI Taxonomy" id="198628"/>
    <lineage>
        <taxon>Bacteria</taxon>
        <taxon>Pseudomonadati</taxon>
        <taxon>Pseudomonadota</taxon>
        <taxon>Gammaproteobacteria</taxon>
        <taxon>Enterobacterales</taxon>
        <taxon>Pectobacteriaceae</taxon>
        <taxon>Dickeya</taxon>
    </lineage>
</organism>
<dbReference type="HOGENOM" id="CLU_2395005_0_0_6"/>
<evidence type="ECO:0000313" key="1">
    <source>
        <dbReference type="EMBL" id="ADM99456.1"/>
    </source>
</evidence>
<dbReference type="KEGG" id="ddd:Dda3937_01693"/>